<dbReference type="OrthoDB" id="496981at2759"/>
<dbReference type="InterPro" id="IPR050275">
    <property type="entry name" value="PGM_Phosphatase"/>
</dbReference>
<dbReference type="OMA" id="LHLCHKR"/>
<dbReference type="InterPro" id="IPR013078">
    <property type="entry name" value="His_Pase_superF_clade-1"/>
</dbReference>
<dbReference type="Proteomes" id="UP000000689">
    <property type="component" value="Chromosome 8"/>
</dbReference>
<dbReference type="HOGENOM" id="CLU_039184_0_0_1"/>
<protein>
    <recommendedName>
        <fullName evidence="3">Phosphoglycerate mutase</fullName>
    </recommendedName>
</protein>
<sequence>MSEFKSLPKYFHAFPRYGSPPIDSQMDDPLKLNNVFNNNWKQLYESIPKEDEFYSYKLLIIGRHGQGYHNAATIRYGWNEWDKYWSMLQGDEFSNWVDSKLTPLGERQVQIIGETVLLPMIKQLGFLPHVFFSSPLRRCLETFIGSWGVVFGSYMGNDTNNDGSTRKHVNVEILENLRETLGKYTCNERVDRSVLLKEYQNFEMGNNNSSLCLKLDNDYPEVDRLWVTYPRESRSELDERIHKVLIELFSKITDEQRLISITCHAHVINSILRNLNHPPILNLETGKIVCTVVQVKKRTSPQKNL</sequence>
<evidence type="ECO:0000313" key="2">
    <source>
        <dbReference type="Proteomes" id="UP000000689"/>
    </source>
</evidence>
<dbReference type="RefSeq" id="XP_003671466.1">
    <property type="nucleotide sequence ID" value="XM_003671418.1"/>
</dbReference>
<dbReference type="SUPFAM" id="SSF53254">
    <property type="entry name" value="Phosphoglycerate mutase-like"/>
    <property type="match status" value="1"/>
</dbReference>
<keyword evidence="2" id="KW-1185">Reference proteome</keyword>
<dbReference type="GO" id="GO:0005737">
    <property type="term" value="C:cytoplasm"/>
    <property type="evidence" value="ECO:0007669"/>
    <property type="project" value="TreeGrafter"/>
</dbReference>
<dbReference type="eggNOG" id="KOG4754">
    <property type="taxonomic scope" value="Eukaryota"/>
</dbReference>
<dbReference type="EMBL" id="HE580274">
    <property type="protein sequence ID" value="CCD26223.1"/>
    <property type="molecule type" value="Genomic_DNA"/>
</dbReference>
<gene>
    <name evidence="1" type="primary">NDAI0H00490</name>
    <name evidence="1" type="ordered locus">NDAI_0H00490</name>
</gene>
<proteinExistence type="predicted"/>
<reference evidence="1 2" key="1">
    <citation type="journal article" date="2011" name="Proc. Natl. Acad. Sci. U.S.A.">
        <title>Evolutionary erosion of yeast sex chromosomes by mating-type switching accidents.</title>
        <authorList>
            <person name="Gordon J.L."/>
            <person name="Armisen D."/>
            <person name="Proux-Wera E."/>
            <person name="Oheigeartaigh S.S."/>
            <person name="Byrne K.P."/>
            <person name="Wolfe K.H."/>
        </authorList>
    </citation>
    <scope>NUCLEOTIDE SEQUENCE [LARGE SCALE GENOMIC DNA]</scope>
    <source>
        <strain evidence="2">ATCC 10597 / BCRC 20456 / CBS 421 / NBRC 0211 / NRRL Y-12639</strain>
    </source>
</reference>
<dbReference type="GeneID" id="11495754"/>
<evidence type="ECO:0000313" key="1">
    <source>
        <dbReference type="EMBL" id="CCD26223.1"/>
    </source>
</evidence>
<dbReference type="GO" id="GO:0016791">
    <property type="term" value="F:phosphatase activity"/>
    <property type="evidence" value="ECO:0007669"/>
    <property type="project" value="TreeGrafter"/>
</dbReference>
<name>G0WEL2_NAUDC</name>
<organism evidence="1 2">
    <name type="scientific">Naumovozyma dairenensis (strain ATCC 10597 / BCRC 20456 / CBS 421 / NBRC 0211 / NRRL Y-12639)</name>
    <name type="common">Saccharomyces dairenensis</name>
    <dbReference type="NCBI Taxonomy" id="1071378"/>
    <lineage>
        <taxon>Eukaryota</taxon>
        <taxon>Fungi</taxon>
        <taxon>Dikarya</taxon>
        <taxon>Ascomycota</taxon>
        <taxon>Saccharomycotina</taxon>
        <taxon>Saccharomycetes</taxon>
        <taxon>Saccharomycetales</taxon>
        <taxon>Saccharomycetaceae</taxon>
        <taxon>Naumovozyma</taxon>
    </lineage>
</organism>
<dbReference type="KEGG" id="ndi:NDAI_0H00490"/>
<dbReference type="PANTHER" id="PTHR48100">
    <property type="entry name" value="BROAD-SPECIFICITY PHOSPHATASE YOR283W-RELATED"/>
    <property type="match status" value="1"/>
</dbReference>
<dbReference type="InterPro" id="IPR029033">
    <property type="entry name" value="His_PPase_superfam"/>
</dbReference>
<dbReference type="SMART" id="SM00855">
    <property type="entry name" value="PGAM"/>
    <property type="match status" value="1"/>
</dbReference>
<dbReference type="PANTHER" id="PTHR48100:SF1">
    <property type="entry name" value="HISTIDINE PHOSPHATASE FAMILY PROTEIN-RELATED"/>
    <property type="match status" value="1"/>
</dbReference>
<dbReference type="AlphaFoldDB" id="G0WEL2"/>
<dbReference type="CDD" id="cd07067">
    <property type="entry name" value="HP_PGM_like"/>
    <property type="match status" value="1"/>
</dbReference>
<evidence type="ECO:0008006" key="3">
    <source>
        <dbReference type="Google" id="ProtNLM"/>
    </source>
</evidence>
<accession>G0WEL2</accession>
<dbReference type="Gene3D" id="3.40.50.1240">
    <property type="entry name" value="Phosphoglycerate mutase-like"/>
    <property type="match status" value="1"/>
</dbReference>